<proteinExistence type="predicted"/>
<protein>
    <submittedName>
        <fullName evidence="1">Uncharacterized protein</fullName>
    </submittedName>
</protein>
<dbReference type="EMBL" id="MTEI01000007">
    <property type="protein sequence ID" value="OQW87671.1"/>
    <property type="molecule type" value="Genomic_DNA"/>
</dbReference>
<sequence>MVLANSINLTIKGTMNTTEAPTNRTTIARSVLNQKLNGQSTLERGKERTLTALTWIYRWGWASSTTLEMLVGTQRSGLAQRLVKSGLLVSTKTQSRRNEKFLPGSFLTLTVDGKHMVEIGRLEPMPYEHRPERVNQNHLVHDEMAQRITAERLMAGAITDYSSEKEMKSRSQNGVKNPDVVWIFQGGKKVSVEIELSPKWERDLDTFVHSSLVSLSSKTGPARFDQLIIFTDAPAILKRYQKAFMPGATFWTWQKNESGRWTTAEQKSVPSWANERIIWEHV</sequence>
<gene>
    <name evidence="1" type="ORF">BWK72_12210</name>
</gene>
<reference evidence="1 2" key="1">
    <citation type="submission" date="2017-01" db="EMBL/GenBank/DDBJ databases">
        <title>Novel large sulfur bacteria in the metagenomes of groundwater-fed chemosynthetic microbial mats in the Lake Huron basin.</title>
        <authorList>
            <person name="Sharrar A.M."/>
            <person name="Flood B.E."/>
            <person name="Bailey J.V."/>
            <person name="Jones D.S."/>
            <person name="Biddanda B."/>
            <person name="Ruberg S.A."/>
            <person name="Marcus D.N."/>
            <person name="Dick G.J."/>
        </authorList>
    </citation>
    <scope>NUCLEOTIDE SEQUENCE [LARGE SCALE GENOMIC DNA]</scope>
    <source>
        <strain evidence="1">A7</strain>
    </source>
</reference>
<evidence type="ECO:0000313" key="1">
    <source>
        <dbReference type="EMBL" id="OQW87671.1"/>
    </source>
</evidence>
<evidence type="ECO:0000313" key="2">
    <source>
        <dbReference type="Proteomes" id="UP000192505"/>
    </source>
</evidence>
<accession>A0A1W9KTC4</accession>
<comment type="caution">
    <text evidence="1">The sequence shown here is derived from an EMBL/GenBank/DDBJ whole genome shotgun (WGS) entry which is preliminary data.</text>
</comment>
<dbReference type="Proteomes" id="UP000192505">
    <property type="component" value="Unassembled WGS sequence"/>
</dbReference>
<dbReference type="AlphaFoldDB" id="A0A1W9KTC4"/>
<organism evidence="1 2">
    <name type="scientific">Rhodoferax ferrireducens</name>
    <dbReference type="NCBI Taxonomy" id="192843"/>
    <lineage>
        <taxon>Bacteria</taxon>
        <taxon>Pseudomonadati</taxon>
        <taxon>Pseudomonadota</taxon>
        <taxon>Betaproteobacteria</taxon>
        <taxon>Burkholderiales</taxon>
        <taxon>Comamonadaceae</taxon>
        <taxon>Rhodoferax</taxon>
    </lineage>
</organism>
<name>A0A1W9KTC4_9BURK</name>